<keyword evidence="7" id="KW-0333">Golgi apparatus</keyword>
<dbReference type="PIRSF" id="PIRSF005992">
    <property type="entry name" value="Clathrin_mu"/>
    <property type="match status" value="1"/>
</dbReference>
<evidence type="ECO:0000256" key="5">
    <source>
        <dbReference type="ARBA" id="ARBA00022553"/>
    </source>
</evidence>
<protein>
    <recommendedName>
        <fullName evidence="12">MHD domain-containing protein</fullName>
    </recommendedName>
</protein>
<proteinExistence type="inferred from homology"/>
<dbReference type="InterPro" id="IPR050431">
    <property type="entry name" value="Adaptor_comp_med_subunit"/>
</dbReference>
<comment type="subcellular location">
    <subcellularLocation>
        <location evidence="1">Cytoplasmic vesicle</location>
        <location evidence="1">Clathrin-coated vesicle membrane</location>
        <topology evidence="1">Peripheral membrane protein</topology>
        <orientation evidence="1">Cytoplasmic side</orientation>
    </subcellularLocation>
    <subcellularLocation>
        <location evidence="2">Golgi apparatus</location>
    </subcellularLocation>
</comment>
<keyword evidence="5" id="KW-0597">Phosphoprotein</keyword>
<dbReference type="PROSITE" id="PS00990">
    <property type="entry name" value="CLAT_ADAPTOR_M_1"/>
    <property type="match status" value="1"/>
</dbReference>
<dbReference type="GO" id="GO:0006886">
    <property type="term" value="P:intracellular protein transport"/>
    <property type="evidence" value="ECO:0007669"/>
    <property type="project" value="UniProtKB-UniRule"/>
</dbReference>
<dbReference type="InterPro" id="IPR001392">
    <property type="entry name" value="Clathrin_mu"/>
</dbReference>
<evidence type="ECO:0000256" key="11">
    <source>
        <dbReference type="PIRNR" id="PIRNR005992"/>
    </source>
</evidence>
<dbReference type="Pfam" id="PF01217">
    <property type="entry name" value="Clat_adaptor_s"/>
    <property type="match status" value="1"/>
</dbReference>
<comment type="caution">
    <text evidence="13">The sequence shown here is derived from an EMBL/GenBank/DDBJ whole genome shotgun (WGS) entry which is preliminary data.</text>
</comment>
<evidence type="ECO:0000256" key="9">
    <source>
        <dbReference type="ARBA" id="ARBA00023329"/>
    </source>
</evidence>
<dbReference type="InterPro" id="IPR028565">
    <property type="entry name" value="MHD"/>
</dbReference>
<keyword evidence="6 11" id="KW-0653">Protein transport</keyword>
<name>A0A9D3MMY4_ANGAN</name>
<dbReference type="CDD" id="cd14835">
    <property type="entry name" value="AP1_Mu_N"/>
    <property type="match status" value="1"/>
</dbReference>
<dbReference type="Pfam" id="PF00928">
    <property type="entry name" value="Adap_comp_sub"/>
    <property type="match status" value="1"/>
</dbReference>
<evidence type="ECO:0000313" key="13">
    <source>
        <dbReference type="EMBL" id="KAG5850683.1"/>
    </source>
</evidence>
<dbReference type="InterPro" id="IPR036168">
    <property type="entry name" value="AP2_Mu_C_sf"/>
</dbReference>
<evidence type="ECO:0000256" key="10">
    <source>
        <dbReference type="ARBA" id="ARBA00057121"/>
    </source>
</evidence>
<evidence type="ECO:0000256" key="4">
    <source>
        <dbReference type="ARBA" id="ARBA00022448"/>
    </source>
</evidence>
<reference evidence="13" key="1">
    <citation type="submission" date="2021-01" db="EMBL/GenBank/DDBJ databases">
        <title>A chromosome-scale assembly of European eel, Anguilla anguilla.</title>
        <authorList>
            <person name="Henkel C."/>
            <person name="Jong-Raadsen S.A."/>
            <person name="Dufour S."/>
            <person name="Weltzien F.-A."/>
            <person name="Palstra A.P."/>
            <person name="Pelster B."/>
            <person name="Spaink H.P."/>
            <person name="Van Den Thillart G.E."/>
            <person name="Jansen H."/>
            <person name="Zahm M."/>
            <person name="Klopp C."/>
            <person name="Cedric C."/>
            <person name="Louis A."/>
            <person name="Berthelot C."/>
            <person name="Parey E."/>
            <person name="Roest Crollius H."/>
            <person name="Montfort J."/>
            <person name="Robinson-Rechavi M."/>
            <person name="Bucao C."/>
            <person name="Bouchez O."/>
            <person name="Gislard M."/>
            <person name="Lluch J."/>
            <person name="Milhes M."/>
            <person name="Lampietro C."/>
            <person name="Lopez Roques C."/>
            <person name="Donnadieu C."/>
            <person name="Braasch I."/>
            <person name="Desvignes T."/>
            <person name="Postlethwait J."/>
            <person name="Bobe J."/>
            <person name="Guiguen Y."/>
            <person name="Dirks R."/>
        </authorList>
    </citation>
    <scope>NUCLEOTIDE SEQUENCE</scope>
    <source>
        <strain evidence="13">Tag_6206</strain>
        <tissue evidence="13">Liver</tissue>
    </source>
</reference>
<evidence type="ECO:0000256" key="3">
    <source>
        <dbReference type="ARBA" id="ARBA00005324"/>
    </source>
</evidence>
<dbReference type="GO" id="GO:0016192">
    <property type="term" value="P:vesicle-mediated transport"/>
    <property type="evidence" value="ECO:0007669"/>
    <property type="project" value="InterPro"/>
</dbReference>
<dbReference type="GO" id="GO:0030665">
    <property type="term" value="C:clathrin-coated vesicle membrane"/>
    <property type="evidence" value="ECO:0007669"/>
    <property type="project" value="UniProtKB-SubCell"/>
</dbReference>
<evidence type="ECO:0000256" key="7">
    <source>
        <dbReference type="ARBA" id="ARBA00023034"/>
    </source>
</evidence>
<organism evidence="13 14">
    <name type="scientific">Anguilla anguilla</name>
    <name type="common">European freshwater eel</name>
    <name type="synonym">Muraena anguilla</name>
    <dbReference type="NCBI Taxonomy" id="7936"/>
    <lineage>
        <taxon>Eukaryota</taxon>
        <taxon>Metazoa</taxon>
        <taxon>Chordata</taxon>
        <taxon>Craniata</taxon>
        <taxon>Vertebrata</taxon>
        <taxon>Euteleostomi</taxon>
        <taxon>Actinopterygii</taxon>
        <taxon>Neopterygii</taxon>
        <taxon>Teleostei</taxon>
        <taxon>Anguilliformes</taxon>
        <taxon>Anguillidae</taxon>
        <taxon>Anguilla</taxon>
    </lineage>
</organism>
<dbReference type="SUPFAM" id="SSF49447">
    <property type="entry name" value="Second domain of Mu2 adaptin subunit (ap50) of ap2 adaptor"/>
    <property type="match status" value="1"/>
</dbReference>
<comment type="similarity">
    <text evidence="3 11">Belongs to the adaptor complexes medium subunit family.</text>
</comment>
<dbReference type="Proteomes" id="UP001044222">
    <property type="component" value="Unassembled WGS sequence"/>
</dbReference>
<keyword evidence="9" id="KW-0968">Cytoplasmic vesicle</keyword>
<sequence>MSASAIFILDVKGKVLICRNYMGNMDMGEIDHFMPILMKKEEDADVSPLLTHGASHFLWIKHSNLYLVAMTKKNSNAALVFSFLYKIVEVFKEYFKELEEESIRDNFVTVYELMDEVMDFGFPQTTDSKILQEYITQQGHKLEVGAPRPPATVTNAVSWRSEGIKYRKNEVFMDVIESVNLLVSSEIEGVIKLKVVLSGMPELRLGLNDKVLFEITGREKSKAVELEDVKFHQCVRLSRFQNDRTISFIPPDGESELMSYRLNTTVKPLFWIESVIEKFSHSRVEIKVKARSQFKNRSTANNVSIMVPVPSDADSPKFKTSMGSATWVPEKNAVQWNIKSFPGGKEYMMRAHFGLPSVESDELEGKPPITVKFEIPYFTVSGIQVRYLKIIEKSGYQALPWVRYITQSGDYQLRTN</sequence>
<dbReference type="PRINTS" id="PR00314">
    <property type="entry name" value="CLATHRINADPT"/>
</dbReference>
<evidence type="ECO:0000256" key="8">
    <source>
        <dbReference type="ARBA" id="ARBA00023136"/>
    </source>
</evidence>
<keyword evidence="14" id="KW-1185">Reference proteome</keyword>
<evidence type="ECO:0000256" key="1">
    <source>
        <dbReference type="ARBA" id="ARBA00004145"/>
    </source>
</evidence>
<dbReference type="EMBL" id="JAFIRN010000004">
    <property type="protein sequence ID" value="KAG5850683.1"/>
    <property type="molecule type" value="Genomic_DNA"/>
</dbReference>
<dbReference type="FunFam" id="3.30.450.60:FF:000006">
    <property type="entry name" value="AP-1 complex subunit mu-1 isoform 1"/>
    <property type="match status" value="1"/>
</dbReference>
<dbReference type="AlphaFoldDB" id="A0A9D3MMY4"/>
<keyword evidence="8" id="KW-0472">Membrane</keyword>
<dbReference type="PROSITE" id="PS51072">
    <property type="entry name" value="MHD"/>
    <property type="match status" value="1"/>
</dbReference>
<comment type="function">
    <text evidence="10">Subunit of clathrin-associated adaptor protein complex 1 that plays a role in protein sorting in the trans-Golgi network (TGN) and endosomes. The AP complexes mediate the recruitment of clathrin to membranes and the recognition of sorting signals within the cytosolic tails of transmembrane cargo molecules.</text>
</comment>
<accession>A0A9D3MMY4</accession>
<feature type="domain" description="MHD" evidence="12">
    <location>
        <begin position="161"/>
        <end position="414"/>
    </location>
</feature>
<dbReference type="Gene3D" id="3.30.450.60">
    <property type="match status" value="1"/>
</dbReference>
<dbReference type="SUPFAM" id="SSF64356">
    <property type="entry name" value="SNARE-like"/>
    <property type="match status" value="1"/>
</dbReference>
<dbReference type="GO" id="GO:0030131">
    <property type="term" value="C:clathrin adaptor complex"/>
    <property type="evidence" value="ECO:0007669"/>
    <property type="project" value="UniProtKB-UniRule"/>
</dbReference>
<evidence type="ECO:0000259" key="12">
    <source>
        <dbReference type="PROSITE" id="PS51072"/>
    </source>
</evidence>
<dbReference type="GO" id="GO:0005802">
    <property type="term" value="C:trans-Golgi network"/>
    <property type="evidence" value="ECO:0007669"/>
    <property type="project" value="UniProtKB-ARBA"/>
</dbReference>
<evidence type="ECO:0000256" key="6">
    <source>
        <dbReference type="ARBA" id="ARBA00022927"/>
    </source>
</evidence>
<evidence type="ECO:0000256" key="2">
    <source>
        <dbReference type="ARBA" id="ARBA00004555"/>
    </source>
</evidence>
<dbReference type="InterPro" id="IPR022775">
    <property type="entry name" value="AP_mu_sigma_su"/>
</dbReference>
<dbReference type="PANTHER" id="PTHR10529">
    <property type="entry name" value="AP COMPLEX SUBUNIT MU"/>
    <property type="match status" value="1"/>
</dbReference>
<gene>
    <name evidence="13" type="ORF">ANANG_G00085050</name>
</gene>
<dbReference type="InterPro" id="IPR018240">
    <property type="entry name" value="Clathrin_mu_CS"/>
</dbReference>
<dbReference type="FunFam" id="2.60.40.1170:FF:000002">
    <property type="entry name" value="AP-1 complex subunit mu-1 isoform 1"/>
    <property type="match status" value="1"/>
</dbReference>
<dbReference type="Gene3D" id="2.60.40.1170">
    <property type="entry name" value="Mu homology domain, subdomain B"/>
    <property type="match status" value="2"/>
</dbReference>
<evidence type="ECO:0000313" key="14">
    <source>
        <dbReference type="Proteomes" id="UP001044222"/>
    </source>
</evidence>
<keyword evidence="4 11" id="KW-0813">Transport</keyword>
<dbReference type="InterPro" id="IPR011012">
    <property type="entry name" value="Longin-like_dom_sf"/>
</dbReference>